<name>A0A0Z8JWZ1_STRSU</name>
<dbReference type="Gene3D" id="1.10.30.50">
    <property type="match status" value="1"/>
</dbReference>
<gene>
    <name evidence="2" type="ORF">ERS132370_00689</name>
</gene>
<dbReference type="Pfam" id="PF01844">
    <property type="entry name" value="HNH"/>
    <property type="match status" value="1"/>
</dbReference>
<feature type="domain" description="HNH" evidence="1">
    <location>
        <begin position="119"/>
        <end position="161"/>
    </location>
</feature>
<dbReference type="InterPro" id="IPR002711">
    <property type="entry name" value="HNH"/>
</dbReference>
<protein>
    <submittedName>
        <fullName evidence="2">HNH endonuclease</fullName>
    </submittedName>
</protein>
<dbReference type="GO" id="GO:0004519">
    <property type="term" value="F:endonuclease activity"/>
    <property type="evidence" value="ECO:0007669"/>
    <property type="project" value="UniProtKB-KW"/>
</dbReference>
<proteinExistence type="predicted"/>
<evidence type="ECO:0000259" key="1">
    <source>
        <dbReference type="Pfam" id="PF01844"/>
    </source>
</evidence>
<dbReference type="CDD" id="cd00085">
    <property type="entry name" value="HNHc"/>
    <property type="match status" value="1"/>
</dbReference>
<keyword evidence="2" id="KW-0255">Endonuclease</keyword>
<dbReference type="RefSeq" id="WP_044668728.1">
    <property type="nucleotide sequence ID" value="NZ_CEJO01000009.1"/>
</dbReference>
<evidence type="ECO:0000313" key="2">
    <source>
        <dbReference type="EMBL" id="CYV61513.1"/>
    </source>
</evidence>
<keyword evidence="2" id="KW-0540">Nuclease</keyword>
<sequence length="230" mass="26500">MLKLSPPCFSLKDILDELLSGLTKKKEIKDEQGKVIVSKKYVELFTVDVKERILDFEALYIEYAKLGTLHQLIQDDCKVSDEIDKEEMGFLYEQKLVKKFKDSYYLRLRTNENKNSGQCVYCERDLVSDLDHLLPKSEFPIFAVTPANLIPSCHACNKNKSTNLADIVNPYFEDTTAENWLKCIITEKNSILYPEFILDFSDTSYSSELQTKITNIYTMGQTSILSRIST</sequence>
<dbReference type="GO" id="GO:0003676">
    <property type="term" value="F:nucleic acid binding"/>
    <property type="evidence" value="ECO:0007669"/>
    <property type="project" value="InterPro"/>
</dbReference>
<dbReference type="Proteomes" id="UP000072933">
    <property type="component" value="Unassembled WGS sequence"/>
</dbReference>
<dbReference type="GO" id="GO:0008270">
    <property type="term" value="F:zinc ion binding"/>
    <property type="evidence" value="ECO:0007669"/>
    <property type="project" value="InterPro"/>
</dbReference>
<reference evidence="2 3" key="1">
    <citation type="submission" date="2016-02" db="EMBL/GenBank/DDBJ databases">
        <authorList>
            <consortium name="Pathogen Informatics"/>
        </authorList>
    </citation>
    <scope>NUCLEOTIDE SEQUENCE [LARGE SCALE GENOMIC DNA]</scope>
    <source>
        <strain evidence="2 3">LSS8</strain>
    </source>
</reference>
<dbReference type="EMBL" id="FIID01000005">
    <property type="protein sequence ID" value="CYV61513.1"/>
    <property type="molecule type" value="Genomic_DNA"/>
</dbReference>
<dbReference type="InterPro" id="IPR003615">
    <property type="entry name" value="HNH_nuc"/>
</dbReference>
<accession>A0A0Z8JWZ1</accession>
<dbReference type="AlphaFoldDB" id="A0A0Z8JWZ1"/>
<organism evidence="2 3">
    <name type="scientific">Streptococcus suis</name>
    <dbReference type="NCBI Taxonomy" id="1307"/>
    <lineage>
        <taxon>Bacteria</taxon>
        <taxon>Bacillati</taxon>
        <taxon>Bacillota</taxon>
        <taxon>Bacilli</taxon>
        <taxon>Lactobacillales</taxon>
        <taxon>Streptococcaceae</taxon>
        <taxon>Streptococcus</taxon>
    </lineage>
</organism>
<keyword evidence="2" id="KW-0378">Hydrolase</keyword>
<evidence type="ECO:0000313" key="3">
    <source>
        <dbReference type="Proteomes" id="UP000072933"/>
    </source>
</evidence>